<dbReference type="CDD" id="cd19177">
    <property type="entry name" value="SET_SETD4"/>
    <property type="match status" value="1"/>
</dbReference>
<dbReference type="AlphaFoldDB" id="A0A8D9ACR6"/>
<dbReference type="GO" id="GO:0016279">
    <property type="term" value="F:protein-lysine N-methyltransferase activity"/>
    <property type="evidence" value="ECO:0007669"/>
    <property type="project" value="InterPro"/>
</dbReference>
<sequence>MRGYYIQIKKKNKMGRTGRKRHHKKLSGMQKPYKLGADEKMIGLMQWLVRNGWQKEITLYPTEFPTTGRGLMTKSALNKGDVLVNIPFNLLITAHTVCKSPIYEYLNENVKYDGHEILAFYLVWEKHLNEQSFWYPYINTLPEQLSTPLFWSSDPLNLPKFISEAIKGSLSNMKESYRNFLNHIQHKHKKCTHCNQLIIEIFNETDFIWAWCIVNTRAVYIPLEKNLRNISNSLALAPYLDLFNHVPSAQVEAMLIETQNAYQVKTLVHVGKNEQVFIEYGAHSNLKLLIEYGFTVPNNQHDSISLSLEDIYNVIKHYFQISHVTMSRRKYKFLKKHKLMKNPCLTREGLCWKTMAIIFILTSPINNVKLLESKVYPSLYFDNELTIVNTVGSMLVRNKIKEFKTYIDLFVPAESDQSAVIAYLKECIEVLKVCLQIVIENMEENGDEIVSENSSDWNNFIYSFIYYFASKSRSRISPCSILTQKLKMFEISLVEYLYNHQKQLPK</sequence>
<dbReference type="PANTHER" id="PTHR13271">
    <property type="entry name" value="UNCHARACTERIZED PUTATIVE METHYLTRANSFERASE"/>
    <property type="match status" value="1"/>
</dbReference>
<dbReference type="InterPro" id="IPR050600">
    <property type="entry name" value="SETD3_SETD6_MTase"/>
</dbReference>
<evidence type="ECO:0000259" key="1">
    <source>
        <dbReference type="PROSITE" id="PS50280"/>
    </source>
</evidence>
<dbReference type="PROSITE" id="PS50280">
    <property type="entry name" value="SET"/>
    <property type="match status" value="1"/>
</dbReference>
<proteinExistence type="predicted"/>
<organism evidence="2">
    <name type="scientific">Cacopsylla melanoneura</name>
    <dbReference type="NCBI Taxonomy" id="428564"/>
    <lineage>
        <taxon>Eukaryota</taxon>
        <taxon>Metazoa</taxon>
        <taxon>Ecdysozoa</taxon>
        <taxon>Arthropoda</taxon>
        <taxon>Hexapoda</taxon>
        <taxon>Insecta</taxon>
        <taxon>Pterygota</taxon>
        <taxon>Neoptera</taxon>
        <taxon>Paraneoptera</taxon>
        <taxon>Hemiptera</taxon>
        <taxon>Sternorrhyncha</taxon>
        <taxon>Psylloidea</taxon>
        <taxon>Psyllidae</taxon>
        <taxon>Psyllinae</taxon>
        <taxon>Cacopsylla</taxon>
    </lineage>
</organism>
<dbReference type="SUPFAM" id="SSF82199">
    <property type="entry name" value="SET domain"/>
    <property type="match status" value="1"/>
</dbReference>
<feature type="domain" description="SET" evidence="1">
    <location>
        <begin position="55"/>
        <end position="281"/>
    </location>
</feature>
<dbReference type="EMBL" id="HBUF01564708">
    <property type="protein sequence ID" value="CAG6763984.1"/>
    <property type="molecule type" value="Transcribed_RNA"/>
</dbReference>
<dbReference type="InterPro" id="IPR001214">
    <property type="entry name" value="SET_dom"/>
</dbReference>
<dbReference type="InterPro" id="IPR044429">
    <property type="entry name" value="SETD4_SET"/>
</dbReference>
<dbReference type="Gene3D" id="3.90.1410.10">
    <property type="entry name" value="set domain protein methyltransferase, domain 1"/>
    <property type="match status" value="1"/>
</dbReference>
<dbReference type="PANTHER" id="PTHR13271:SF151">
    <property type="entry name" value="SET DOMAIN-CONTAINING PROTEIN 4"/>
    <property type="match status" value="1"/>
</dbReference>
<reference evidence="2" key="1">
    <citation type="submission" date="2021-05" db="EMBL/GenBank/DDBJ databases">
        <authorList>
            <person name="Alioto T."/>
            <person name="Alioto T."/>
            <person name="Gomez Garrido J."/>
        </authorList>
    </citation>
    <scope>NUCLEOTIDE SEQUENCE</scope>
</reference>
<dbReference type="InterPro" id="IPR046341">
    <property type="entry name" value="SET_dom_sf"/>
</dbReference>
<protein>
    <submittedName>
        <fullName evidence="2">SET domain-containing protein 4</fullName>
    </submittedName>
</protein>
<name>A0A8D9ACR6_9HEMI</name>
<evidence type="ECO:0000313" key="2">
    <source>
        <dbReference type="EMBL" id="CAG6763984.1"/>
    </source>
</evidence>
<accession>A0A8D9ACR6</accession>